<evidence type="ECO:0000313" key="1">
    <source>
        <dbReference type="EMBL" id="JAD56465.1"/>
    </source>
</evidence>
<proteinExistence type="predicted"/>
<reference evidence="1" key="1">
    <citation type="submission" date="2014-09" db="EMBL/GenBank/DDBJ databases">
        <authorList>
            <person name="Magalhaes I.L.F."/>
            <person name="Oliveira U."/>
            <person name="Santos F.R."/>
            <person name="Vidigal T.H.D.A."/>
            <person name="Brescovit A.D."/>
            <person name="Santos A.J."/>
        </authorList>
    </citation>
    <scope>NUCLEOTIDE SEQUENCE</scope>
    <source>
        <tissue evidence="1">Shoot tissue taken approximately 20 cm above the soil surface</tissue>
    </source>
</reference>
<name>A0A0A9B5K6_ARUDO</name>
<organism evidence="1">
    <name type="scientific">Arundo donax</name>
    <name type="common">Giant reed</name>
    <name type="synonym">Donax arundinaceus</name>
    <dbReference type="NCBI Taxonomy" id="35708"/>
    <lineage>
        <taxon>Eukaryota</taxon>
        <taxon>Viridiplantae</taxon>
        <taxon>Streptophyta</taxon>
        <taxon>Embryophyta</taxon>
        <taxon>Tracheophyta</taxon>
        <taxon>Spermatophyta</taxon>
        <taxon>Magnoliopsida</taxon>
        <taxon>Liliopsida</taxon>
        <taxon>Poales</taxon>
        <taxon>Poaceae</taxon>
        <taxon>PACMAD clade</taxon>
        <taxon>Arundinoideae</taxon>
        <taxon>Arundineae</taxon>
        <taxon>Arundo</taxon>
    </lineage>
</organism>
<protein>
    <submittedName>
        <fullName evidence="1">Uncharacterized protein</fullName>
    </submittedName>
</protein>
<accession>A0A0A9B5K6</accession>
<sequence>MGEDFGQPRLYSPDDSTIASDKALEHWLSNSYIGVVEKVKAPDYPTIRKSAASDYPVS</sequence>
<reference evidence="1" key="2">
    <citation type="journal article" date="2015" name="Data Brief">
        <title>Shoot transcriptome of the giant reed, Arundo donax.</title>
        <authorList>
            <person name="Barrero R.A."/>
            <person name="Guerrero F.D."/>
            <person name="Moolhuijzen P."/>
            <person name="Goolsby J.A."/>
            <person name="Tidwell J."/>
            <person name="Bellgard S.E."/>
            <person name="Bellgard M.I."/>
        </authorList>
    </citation>
    <scope>NUCLEOTIDE SEQUENCE</scope>
    <source>
        <tissue evidence="1">Shoot tissue taken approximately 20 cm above the soil surface</tissue>
    </source>
</reference>
<dbReference type="EMBL" id="GBRH01241430">
    <property type="protein sequence ID" value="JAD56465.1"/>
    <property type="molecule type" value="Transcribed_RNA"/>
</dbReference>
<dbReference type="AlphaFoldDB" id="A0A0A9B5K6"/>